<gene>
    <name evidence="2" type="ORF">F0U44_04725</name>
</gene>
<keyword evidence="1" id="KW-0472">Membrane</keyword>
<comment type="caution">
    <text evidence="2">The sequence shown here is derived from an EMBL/GenBank/DDBJ whole genome shotgun (WGS) entry which is preliminary data.</text>
</comment>
<evidence type="ECO:0000313" key="3">
    <source>
        <dbReference type="Proteomes" id="UP000325003"/>
    </source>
</evidence>
<feature type="transmembrane region" description="Helical" evidence="1">
    <location>
        <begin position="60"/>
        <end position="77"/>
    </location>
</feature>
<dbReference type="RefSeq" id="WP_149727048.1">
    <property type="nucleotide sequence ID" value="NZ_VUJV01000001.1"/>
</dbReference>
<keyword evidence="1" id="KW-0812">Transmembrane</keyword>
<sequence length="106" mass="10959">MTDGETHDPDLQARAGATGAEIALTLLSLILLFVLIGPALGDECMGGCSPTTSDRLRARLAAIFLVFSYCGEVALAVRRGGVTAVAVHGVFGAFILFALWIGAPIV</sequence>
<reference evidence="2 3" key="2">
    <citation type="submission" date="2019-09" db="EMBL/GenBank/DDBJ databases">
        <authorList>
            <person name="Jin C."/>
        </authorList>
    </citation>
    <scope>NUCLEOTIDE SEQUENCE [LARGE SCALE GENOMIC DNA]</scope>
    <source>
        <strain evidence="2 3">BN130099</strain>
    </source>
</reference>
<dbReference type="Proteomes" id="UP000325003">
    <property type="component" value="Unassembled WGS sequence"/>
</dbReference>
<reference evidence="2 3" key="1">
    <citation type="submission" date="2019-09" db="EMBL/GenBank/DDBJ databases">
        <title>Nocardioides panacisoli sp. nov., isolated from the soil of a ginseng field.</title>
        <authorList>
            <person name="Cho C."/>
        </authorList>
    </citation>
    <scope>NUCLEOTIDE SEQUENCE [LARGE SCALE GENOMIC DNA]</scope>
    <source>
        <strain evidence="2 3">BN130099</strain>
    </source>
</reference>
<evidence type="ECO:0000256" key="1">
    <source>
        <dbReference type="SAM" id="Phobius"/>
    </source>
</evidence>
<organism evidence="2 3">
    <name type="scientific">Nocardioides humilatus</name>
    <dbReference type="NCBI Taxonomy" id="2607660"/>
    <lineage>
        <taxon>Bacteria</taxon>
        <taxon>Bacillati</taxon>
        <taxon>Actinomycetota</taxon>
        <taxon>Actinomycetes</taxon>
        <taxon>Propionibacteriales</taxon>
        <taxon>Nocardioidaceae</taxon>
        <taxon>Nocardioides</taxon>
    </lineage>
</organism>
<keyword evidence="3" id="KW-1185">Reference proteome</keyword>
<keyword evidence="1" id="KW-1133">Transmembrane helix</keyword>
<name>A0A5B1LNA4_9ACTN</name>
<dbReference type="AlphaFoldDB" id="A0A5B1LNA4"/>
<protein>
    <submittedName>
        <fullName evidence="2">Uncharacterized protein</fullName>
    </submittedName>
</protein>
<evidence type="ECO:0000313" key="2">
    <source>
        <dbReference type="EMBL" id="KAA1421588.1"/>
    </source>
</evidence>
<accession>A0A5B1LNA4</accession>
<dbReference type="EMBL" id="VUJV01000001">
    <property type="protein sequence ID" value="KAA1421588.1"/>
    <property type="molecule type" value="Genomic_DNA"/>
</dbReference>
<proteinExistence type="predicted"/>
<feature type="transmembrane region" description="Helical" evidence="1">
    <location>
        <begin position="22"/>
        <end position="40"/>
    </location>
</feature>
<feature type="transmembrane region" description="Helical" evidence="1">
    <location>
        <begin position="84"/>
        <end position="103"/>
    </location>
</feature>